<feature type="region of interest" description="Disordered" evidence="1">
    <location>
        <begin position="63"/>
        <end position="83"/>
    </location>
</feature>
<evidence type="ECO:0000256" key="1">
    <source>
        <dbReference type="SAM" id="MobiDB-lite"/>
    </source>
</evidence>
<dbReference type="InterPro" id="IPR026960">
    <property type="entry name" value="RVT-Znf"/>
</dbReference>
<evidence type="ECO:0000313" key="3">
    <source>
        <dbReference type="EMBL" id="KAG6506034.1"/>
    </source>
</evidence>
<feature type="compositionally biased region" description="Low complexity" evidence="1">
    <location>
        <begin position="71"/>
        <end position="82"/>
    </location>
</feature>
<dbReference type="SUPFAM" id="SSF56672">
    <property type="entry name" value="DNA/RNA polymerases"/>
    <property type="match status" value="1"/>
</dbReference>
<protein>
    <recommendedName>
        <fullName evidence="2">Reverse transcriptase domain-containing protein</fullName>
    </recommendedName>
</protein>
<dbReference type="PANTHER" id="PTHR33116">
    <property type="entry name" value="REVERSE TRANSCRIPTASE ZINC-BINDING DOMAIN-CONTAINING PROTEIN-RELATED-RELATED"/>
    <property type="match status" value="1"/>
</dbReference>
<dbReference type="EMBL" id="JACMSC010000009">
    <property type="protein sequence ID" value="KAG6506034.1"/>
    <property type="molecule type" value="Genomic_DNA"/>
</dbReference>
<dbReference type="PROSITE" id="PS50878">
    <property type="entry name" value="RT_POL"/>
    <property type="match status" value="1"/>
</dbReference>
<dbReference type="Gene3D" id="3.60.10.10">
    <property type="entry name" value="Endonuclease/exonuclease/phosphatase"/>
    <property type="match status" value="1"/>
</dbReference>
<feature type="region of interest" description="Disordered" evidence="1">
    <location>
        <begin position="1"/>
        <end position="28"/>
    </location>
</feature>
<dbReference type="InterPro" id="IPR036691">
    <property type="entry name" value="Endo/exonu/phosph_ase_sf"/>
</dbReference>
<keyword evidence="4" id="KW-1185">Reference proteome</keyword>
<dbReference type="InterPro" id="IPR000477">
    <property type="entry name" value="RT_dom"/>
</dbReference>
<name>A0A8J5GSX9_ZINOF</name>
<evidence type="ECO:0000259" key="2">
    <source>
        <dbReference type="PROSITE" id="PS50878"/>
    </source>
</evidence>
<dbReference type="SUPFAM" id="SSF56219">
    <property type="entry name" value="DNase I-like"/>
    <property type="match status" value="1"/>
</dbReference>
<dbReference type="Proteomes" id="UP000734854">
    <property type="component" value="Unassembled WGS sequence"/>
</dbReference>
<evidence type="ECO:0000313" key="4">
    <source>
        <dbReference type="Proteomes" id="UP000734854"/>
    </source>
</evidence>
<feature type="compositionally biased region" description="Basic and acidic residues" evidence="1">
    <location>
        <begin position="1"/>
        <end position="16"/>
    </location>
</feature>
<feature type="domain" description="Reverse transcriptase" evidence="2">
    <location>
        <begin position="755"/>
        <end position="1032"/>
    </location>
</feature>
<dbReference type="Pfam" id="PF00078">
    <property type="entry name" value="RVT_1"/>
    <property type="match status" value="1"/>
</dbReference>
<reference evidence="3 4" key="1">
    <citation type="submission" date="2020-08" db="EMBL/GenBank/DDBJ databases">
        <title>Plant Genome Project.</title>
        <authorList>
            <person name="Zhang R.-G."/>
        </authorList>
    </citation>
    <scope>NUCLEOTIDE SEQUENCE [LARGE SCALE GENOMIC DNA]</scope>
    <source>
        <tissue evidence="3">Rhizome</tissue>
    </source>
</reference>
<organism evidence="3 4">
    <name type="scientific">Zingiber officinale</name>
    <name type="common">Ginger</name>
    <name type="synonym">Amomum zingiber</name>
    <dbReference type="NCBI Taxonomy" id="94328"/>
    <lineage>
        <taxon>Eukaryota</taxon>
        <taxon>Viridiplantae</taxon>
        <taxon>Streptophyta</taxon>
        <taxon>Embryophyta</taxon>
        <taxon>Tracheophyta</taxon>
        <taxon>Spermatophyta</taxon>
        <taxon>Magnoliopsida</taxon>
        <taxon>Liliopsida</taxon>
        <taxon>Zingiberales</taxon>
        <taxon>Zingiberaceae</taxon>
        <taxon>Zingiber</taxon>
    </lineage>
</organism>
<accession>A0A8J5GSX9</accession>
<dbReference type="Pfam" id="PF13966">
    <property type="entry name" value="zf-RVT"/>
    <property type="match status" value="1"/>
</dbReference>
<dbReference type="PANTHER" id="PTHR33116:SF80">
    <property type="entry name" value="REVERSE TRANSCRIPTASE ZINC-BINDING DOMAIN-CONTAINING PROTEIN"/>
    <property type="match status" value="1"/>
</dbReference>
<dbReference type="CDD" id="cd01650">
    <property type="entry name" value="RT_nLTR_like"/>
    <property type="match status" value="1"/>
</dbReference>
<comment type="caution">
    <text evidence="3">The sequence shown here is derived from an EMBL/GenBank/DDBJ whole genome shotgun (WGS) entry which is preliminary data.</text>
</comment>
<dbReference type="InterPro" id="IPR043502">
    <property type="entry name" value="DNA/RNA_pol_sf"/>
</dbReference>
<gene>
    <name evidence="3" type="ORF">ZIOFF_031349</name>
</gene>
<sequence>MATDKSKKVKGERGEAAEMGGRKSLHGGWKKQCSKDIYLSLSSSSCDVIVPVPDVVLDPSALGFEKSPHDPGSSLSPRGPSLENFSELRTFDPEVRVPASINNEPKNGVSSSGNSKWVDLFRQNRTRAPGCDLSYIPPAVSNGVRVVKFRSTEVLEETQRPLILKAWIPRMKLDLCDIQELPIWIQLPLLPLEFWTKDILSRIGSILGKPLFCDLCTLRRNKLGWARILVDMRIAGAFPDSIILEDEFGAQFTQNIMYEWKSIPCSICKQFGHDKHLCPSALSKSKQVWKEKVKHLVIATATNLVATNVVASVISNSACEIAAMSISFAKMAAVKGKAALPTVASSNNCESGSTLTFKNDVIVSAPLTGSTPIIIPPSTGVIGEERSVLWPDLVDLALSTSGAWLVQGDFNVILNNSERIGGAHITNCGSEFGACLFRCGLSELSNHGSFFTWTNNQDAKSCIWRKLDRCLINSDWLDVFPGYDYEVISLGLFDHSPLIVHIKNLIPQRASPFKFFNMWTTHPHFKQIVSTVWRSPISGSHMFVLWSKLKLLAKELRVLNRVEFSDVFVRIANCKASLDHLQSNLHQAPLDQDLLDQERALAIHYRSLKFYEESYFRQKARADWLKLGDQNTKYFHQSLKLRYAKNNIVSLRLQDGSMCFDHPTISRAMIDFYEDLLGVESHARVYSDSSIWQAVKLLSSKQATYLCRPVSYDEVKSTLMGMGSNKAPGVDGFNAYFFKKEWDTVGPSVFAAIDEFFRIGCLLKQFNSTALVVIPKTPNPSGLTDYRSIACCTIIYKLITKILAIRTSQVMPSIIVLNQSAFVKGRRIADNILLAHELVHNYHRNNGNTRLTLKVDLRKAFDSVSWDFLEEALLNLDFPSQFIDWVMTCVRTSTFSIVINGGLEGYFHGKKGVRQGDPISPLLFVIAIEYLSRCFHHLIPPDFGFHPGCRTLRITHLCFADDLLVFYRGSFNSITQVMSILKYFEQVSGLHINEGKSLVFFSGVTDHIKAEILTMLNFKEGSLPVTYLGISLISSGLKKEHCDKIIHKITARITCWISRFLSYGGRIQLVISVLQSLYVYMCSIFMLPKSIIQSIDRLCWDFLWHGNSNSKSRPVAWHDVCLPKKEGGLGLKSLSIWNCAAVGKNIWFLLTSYKSLWAAWIRTNKLRTLSYWGIIKPPNVSWCWRKLLDLRSMFKGLFSYCLGSSIHFKFWTDPWLRGVSLIEKFPSICIVDANISKSAYVADVWHDNHWQLPDPINSITAQAWDFITAHFTCSIDSDIISWKLTTSGIYSIASAYEYFRPKKPVVTWYNLIWGSSHVPKCSFIAWLAINGRLATRSRLLRWGVTSSDLCSLCGEEEKRNSAYLEYIPSLISPEENLAFLTPPTLEELKQVVWEMCEVILPPLSILHQLEMIFEKFFWGSSDSKGKAHWISWARICKAKLEGGLGVRRLCVVATAISLKLWHRFREHNTPRARFLTKMYCGATSPLIVAIKCKASPCWRRMLKAPVIAEKHIRWTVGGGWVKFCERKSECFNYRFIVDQCWDLNKLRAVLPCLVDDEVAEVVIQKGDPVNMIRKLSSDGKFSMKSAWNGVRDHGGQVIMAKHGTISIGSNVRAELVAIRKGLELCSSETAFSFTIFFLKVDLVWVSAGTGISQLEAIFGFSYDDLLVFWCLDFLELCF</sequence>
<proteinExistence type="predicted"/>